<proteinExistence type="predicted"/>
<reference evidence="2" key="2">
    <citation type="journal article" date="2023" name="BMC Genomics">
        <title>Pest status, molecular evolution, and epigenetic factors derived from the genome assembly of Frankliniella fusca, a thysanopteran phytovirus vector.</title>
        <authorList>
            <person name="Catto M.A."/>
            <person name="Labadie P.E."/>
            <person name="Jacobson A.L."/>
            <person name="Kennedy G.G."/>
            <person name="Srinivasan R."/>
            <person name="Hunt B.G."/>
        </authorList>
    </citation>
    <scope>NUCLEOTIDE SEQUENCE</scope>
    <source>
        <strain evidence="2">PL_HMW_Pooled</strain>
    </source>
</reference>
<keyword evidence="1" id="KW-0175">Coiled coil</keyword>
<evidence type="ECO:0000313" key="3">
    <source>
        <dbReference type="Proteomes" id="UP001219518"/>
    </source>
</evidence>
<name>A0AAE1GR03_9NEOP</name>
<reference evidence="2" key="1">
    <citation type="submission" date="2021-07" db="EMBL/GenBank/DDBJ databases">
        <authorList>
            <person name="Catto M.A."/>
            <person name="Jacobson A."/>
            <person name="Kennedy G."/>
            <person name="Labadie P."/>
            <person name="Hunt B.G."/>
            <person name="Srinivasan R."/>
        </authorList>
    </citation>
    <scope>NUCLEOTIDE SEQUENCE</scope>
    <source>
        <strain evidence="2">PL_HMW_Pooled</strain>
        <tissue evidence="2">Head</tissue>
    </source>
</reference>
<sequence>MDSKHEPDQANASKSTNIMSWDSFVEELETKCSQLSTDLKAFSNSRFLNQVVVRTLKCQFTSSETEHEQKASSIAEMKGKKLQVDNEFQLQLELTKELESKSEDCEEKRFSMLDEFDDDVEILSKRFLTAPDAYKICKIAGEIDSYMNEILNIEDQINSLYDPEISRLDSLIEEEPVTHIDLQGFLPRNYTASELSIFVSQTQESAKDYKQMNENLKKKMDDLKEKEDSL</sequence>
<dbReference type="EMBL" id="JAHWGI010000027">
    <property type="protein sequence ID" value="KAK3907990.1"/>
    <property type="molecule type" value="Genomic_DNA"/>
</dbReference>
<organism evidence="2 3">
    <name type="scientific">Frankliniella fusca</name>
    <dbReference type="NCBI Taxonomy" id="407009"/>
    <lineage>
        <taxon>Eukaryota</taxon>
        <taxon>Metazoa</taxon>
        <taxon>Ecdysozoa</taxon>
        <taxon>Arthropoda</taxon>
        <taxon>Hexapoda</taxon>
        <taxon>Insecta</taxon>
        <taxon>Pterygota</taxon>
        <taxon>Neoptera</taxon>
        <taxon>Paraneoptera</taxon>
        <taxon>Thysanoptera</taxon>
        <taxon>Terebrantia</taxon>
        <taxon>Thripoidea</taxon>
        <taxon>Thripidae</taxon>
        <taxon>Frankliniella</taxon>
    </lineage>
</organism>
<gene>
    <name evidence="2" type="ORF">KUF71_003122</name>
</gene>
<evidence type="ECO:0000256" key="1">
    <source>
        <dbReference type="SAM" id="Coils"/>
    </source>
</evidence>
<dbReference type="Proteomes" id="UP001219518">
    <property type="component" value="Unassembled WGS sequence"/>
</dbReference>
<dbReference type="AlphaFoldDB" id="A0AAE1GR03"/>
<keyword evidence="3" id="KW-1185">Reference proteome</keyword>
<feature type="coiled-coil region" evidence="1">
    <location>
        <begin position="199"/>
        <end position="229"/>
    </location>
</feature>
<comment type="caution">
    <text evidence="2">The sequence shown here is derived from an EMBL/GenBank/DDBJ whole genome shotgun (WGS) entry which is preliminary data.</text>
</comment>
<protein>
    <submittedName>
        <fullName evidence="2">Glycine dehydrogenase (Decarboxylating)</fullName>
    </submittedName>
</protein>
<accession>A0AAE1GR03</accession>
<evidence type="ECO:0000313" key="2">
    <source>
        <dbReference type="EMBL" id="KAK3907990.1"/>
    </source>
</evidence>